<dbReference type="EMBL" id="JAPDDT010000004">
    <property type="protein sequence ID" value="MCW1923165.1"/>
    <property type="molecule type" value="Genomic_DNA"/>
</dbReference>
<reference evidence="1 2" key="1">
    <citation type="submission" date="2022-10" db="EMBL/GenBank/DDBJ databases">
        <title>Luteolibacter arcticus strain CCTCC AB 2014275, whole genome shotgun sequencing project.</title>
        <authorList>
            <person name="Zhao G."/>
            <person name="Shen L."/>
        </authorList>
    </citation>
    <scope>NUCLEOTIDE SEQUENCE [LARGE SCALE GENOMIC DNA]</scope>
    <source>
        <strain evidence="1 2">CCTCC AB 2014275</strain>
    </source>
</reference>
<protein>
    <submittedName>
        <fullName evidence="1">Uncharacterized protein</fullName>
    </submittedName>
</protein>
<gene>
    <name evidence="1" type="ORF">OKA05_11425</name>
</gene>
<accession>A0ABT3GI31</accession>
<proteinExistence type="predicted"/>
<sequence length="231" mass="24930">MNALLRLKKGAWLRLFAVVLPWVGSMSLRAETAVVSFRSVCFDPKGGAPPVLFVGTGKGRESIRTSKNDIGGPHKGALRDDTFVDFFTTESDEKPVLSVKVPAEGRERLLFMIVPAGKGYQGSAVSLPATGFDGGATLVFNLCQIEAAVRLGEGSPQSFVPGSHRLLTGAAGKKDDMIAVQILTRKAGGVWEVVQSTRWAMDQRFRSYVFLYTSQKAGRVALLGIPERLSD</sequence>
<organism evidence="1 2">
    <name type="scientific">Luteolibacter arcticus</name>
    <dbReference type="NCBI Taxonomy" id="1581411"/>
    <lineage>
        <taxon>Bacteria</taxon>
        <taxon>Pseudomonadati</taxon>
        <taxon>Verrucomicrobiota</taxon>
        <taxon>Verrucomicrobiia</taxon>
        <taxon>Verrucomicrobiales</taxon>
        <taxon>Verrucomicrobiaceae</taxon>
        <taxon>Luteolibacter</taxon>
    </lineage>
</organism>
<dbReference type="RefSeq" id="WP_264487271.1">
    <property type="nucleotide sequence ID" value="NZ_JAPDDT010000004.1"/>
</dbReference>
<keyword evidence="2" id="KW-1185">Reference proteome</keyword>
<evidence type="ECO:0000313" key="2">
    <source>
        <dbReference type="Proteomes" id="UP001320876"/>
    </source>
</evidence>
<comment type="caution">
    <text evidence="1">The sequence shown here is derived from an EMBL/GenBank/DDBJ whole genome shotgun (WGS) entry which is preliminary data.</text>
</comment>
<name>A0ABT3GI31_9BACT</name>
<evidence type="ECO:0000313" key="1">
    <source>
        <dbReference type="EMBL" id="MCW1923165.1"/>
    </source>
</evidence>
<dbReference type="Proteomes" id="UP001320876">
    <property type="component" value="Unassembled WGS sequence"/>
</dbReference>